<name>A0A0D8BUI1_GEOKU</name>
<dbReference type="RefSeq" id="WP_044732482.1">
    <property type="nucleotide sequence ID" value="NZ_JYBP01000003.1"/>
</dbReference>
<evidence type="ECO:0000313" key="2">
    <source>
        <dbReference type="Proteomes" id="UP000032522"/>
    </source>
</evidence>
<dbReference type="PATRIC" id="fig|1462.6.peg.3255"/>
<sequence>MMECPCPRCNGKLHEEPQTLPYHMVNAVESVKEKLSVAERVAMIADELQGRGGFGRYVSELNSIYEVIDDIVNMIIDLQNKATELGDDVLAIELGKISKKLF</sequence>
<dbReference type="AlphaFoldDB" id="A0A0D8BUI1"/>
<gene>
    <name evidence="1" type="ORF">LG52_2978</name>
</gene>
<evidence type="ECO:0000313" key="1">
    <source>
        <dbReference type="EMBL" id="KJE27821.1"/>
    </source>
</evidence>
<dbReference type="Proteomes" id="UP000032522">
    <property type="component" value="Unassembled WGS sequence"/>
</dbReference>
<reference evidence="1 2" key="1">
    <citation type="submission" date="2015-01" db="EMBL/GenBank/DDBJ databases">
        <authorList>
            <person name="Filippidou S."/>
            <person name="Jeanneret N."/>
            <person name="Russel-Delif L."/>
            <person name="Junier T."/>
            <person name="Wunderlin T."/>
            <person name="Molina V."/>
            <person name="Johnson S.L."/>
            <person name="Davenport K.W."/>
            <person name="Chain P.S."/>
            <person name="Dorador C."/>
            <person name="Junier P."/>
        </authorList>
    </citation>
    <scope>NUCLEOTIDE SEQUENCE [LARGE SCALE GENOMIC DNA]</scope>
    <source>
        <strain evidence="1 2">Et7/4</strain>
    </source>
</reference>
<dbReference type="EMBL" id="JYBP01000003">
    <property type="protein sequence ID" value="KJE27821.1"/>
    <property type="molecule type" value="Genomic_DNA"/>
</dbReference>
<organism evidence="1 2">
    <name type="scientific">Geobacillus kaustophilus</name>
    <dbReference type="NCBI Taxonomy" id="1462"/>
    <lineage>
        <taxon>Bacteria</taxon>
        <taxon>Bacillati</taxon>
        <taxon>Bacillota</taxon>
        <taxon>Bacilli</taxon>
        <taxon>Bacillales</taxon>
        <taxon>Anoxybacillaceae</taxon>
        <taxon>Geobacillus</taxon>
        <taxon>Geobacillus thermoleovorans group</taxon>
    </lineage>
</organism>
<proteinExistence type="predicted"/>
<comment type="caution">
    <text evidence="1">The sequence shown here is derived from an EMBL/GenBank/DDBJ whole genome shotgun (WGS) entry which is preliminary data.</text>
</comment>
<protein>
    <submittedName>
        <fullName evidence="1">Uncharacterized protein</fullName>
    </submittedName>
</protein>
<accession>A0A0D8BUI1</accession>